<protein>
    <submittedName>
        <fullName evidence="1 2">V-type proton ATPase 116 kDa subunit a isoform</fullName>
    </submittedName>
</protein>
<keyword evidence="3" id="KW-1185">Reference proteome</keyword>
<dbReference type="Proteomes" id="UP000030765">
    <property type="component" value="Unassembled WGS sequence"/>
</dbReference>
<reference evidence="2" key="2">
    <citation type="submission" date="2020-05" db="UniProtKB">
        <authorList>
            <consortium name="EnsemblMetazoa"/>
        </authorList>
    </citation>
    <scope>IDENTIFICATION</scope>
</reference>
<dbReference type="VEuPathDB" id="VectorBase:ASIC019747"/>
<proteinExistence type="predicted"/>
<evidence type="ECO:0000313" key="3">
    <source>
        <dbReference type="Proteomes" id="UP000030765"/>
    </source>
</evidence>
<sequence>MNINIRPKGEPNVGPAVTKETLRRMVVAPATDYVPTLRNKRDVSVLEASLRPNARVKTKRKTSRQTCGSSSLRFVITFFRAIRGPAHSPASLMNPNPANAFGLRVFHPNTHPPIPGKTGWTTNLHTRSPALIPHPYRRRI</sequence>
<dbReference type="EnsemblMetazoa" id="ASIC019747-RA">
    <property type="protein sequence ID" value="ASIC019747-PA"/>
    <property type="gene ID" value="ASIC019747"/>
</dbReference>
<organism evidence="1">
    <name type="scientific">Anopheles sinensis</name>
    <name type="common">Mosquito</name>
    <dbReference type="NCBI Taxonomy" id="74873"/>
    <lineage>
        <taxon>Eukaryota</taxon>
        <taxon>Metazoa</taxon>
        <taxon>Ecdysozoa</taxon>
        <taxon>Arthropoda</taxon>
        <taxon>Hexapoda</taxon>
        <taxon>Insecta</taxon>
        <taxon>Pterygota</taxon>
        <taxon>Neoptera</taxon>
        <taxon>Endopterygota</taxon>
        <taxon>Diptera</taxon>
        <taxon>Nematocera</taxon>
        <taxon>Culicoidea</taxon>
        <taxon>Culicidae</taxon>
        <taxon>Anophelinae</taxon>
        <taxon>Anopheles</taxon>
    </lineage>
</organism>
<dbReference type="AlphaFoldDB" id="A0A084WN70"/>
<dbReference type="EMBL" id="KE525352">
    <property type="protein sequence ID" value="KFB51664.1"/>
    <property type="molecule type" value="Genomic_DNA"/>
</dbReference>
<name>A0A084WN70_ANOSI</name>
<dbReference type="EMBL" id="ATLV01024571">
    <property type="status" value="NOT_ANNOTATED_CDS"/>
    <property type="molecule type" value="Genomic_DNA"/>
</dbReference>
<evidence type="ECO:0000313" key="1">
    <source>
        <dbReference type="EMBL" id="KFB51664.1"/>
    </source>
</evidence>
<gene>
    <name evidence="1" type="ORF">ZHAS_00019747</name>
</gene>
<accession>A0A084WN70</accession>
<reference evidence="1 3" key="1">
    <citation type="journal article" date="2014" name="BMC Genomics">
        <title>Genome sequence of Anopheles sinensis provides insight into genetics basis of mosquito competence for malaria parasites.</title>
        <authorList>
            <person name="Zhou D."/>
            <person name="Zhang D."/>
            <person name="Ding G."/>
            <person name="Shi L."/>
            <person name="Hou Q."/>
            <person name="Ye Y."/>
            <person name="Xu Y."/>
            <person name="Zhou H."/>
            <person name="Xiong C."/>
            <person name="Li S."/>
            <person name="Yu J."/>
            <person name="Hong S."/>
            <person name="Yu X."/>
            <person name="Zou P."/>
            <person name="Chen C."/>
            <person name="Chang X."/>
            <person name="Wang W."/>
            <person name="Lv Y."/>
            <person name="Sun Y."/>
            <person name="Ma L."/>
            <person name="Shen B."/>
            <person name="Zhu C."/>
        </authorList>
    </citation>
    <scope>NUCLEOTIDE SEQUENCE [LARGE SCALE GENOMIC DNA]</scope>
</reference>
<evidence type="ECO:0000313" key="2">
    <source>
        <dbReference type="EnsemblMetazoa" id="ASIC019747-PA"/>
    </source>
</evidence>